<proteinExistence type="predicted"/>
<gene>
    <name evidence="2" type="ORF">EBN88_10780</name>
</gene>
<dbReference type="InterPro" id="IPR049244">
    <property type="entry name" value="DUF6879"/>
</dbReference>
<reference evidence="2 3" key="1">
    <citation type="submission" date="2018-10" db="EMBL/GenBank/DDBJ databases">
        <title>Isolation, diversity and antifungal activity of actinobacteria from wheat.</title>
        <authorList>
            <person name="Han C."/>
        </authorList>
    </citation>
    <scope>NUCLEOTIDE SEQUENCE [LARGE SCALE GENOMIC DNA]</scope>
    <source>
        <strain evidence="2 3">NEAU-YY642</strain>
    </source>
</reference>
<comment type="caution">
    <text evidence="2">The sequence shown here is derived from an EMBL/GenBank/DDBJ whole genome shotgun (WGS) entry which is preliminary data.</text>
</comment>
<evidence type="ECO:0000313" key="2">
    <source>
        <dbReference type="EMBL" id="RMI41532.1"/>
    </source>
</evidence>
<evidence type="ECO:0000259" key="1">
    <source>
        <dbReference type="Pfam" id="PF21806"/>
    </source>
</evidence>
<keyword evidence="3" id="KW-1185">Reference proteome</keyword>
<accession>A0A3M2LWE2</accession>
<dbReference type="Proteomes" id="UP000278673">
    <property type="component" value="Unassembled WGS sequence"/>
</dbReference>
<organism evidence="2 3">
    <name type="scientific">Streptomyces triticirhizae</name>
    <dbReference type="NCBI Taxonomy" id="2483353"/>
    <lineage>
        <taxon>Bacteria</taxon>
        <taxon>Bacillati</taxon>
        <taxon>Actinomycetota</taxon>
        <taxon>Actinomycetes</taxon>
        <taxon>Kitasatosporales</taxon>
        <taxon>Streptomycetaceae</taxon>
        <taxon>Streptomyces</taxon>
    </lineage>
</organism>
<dbReference type="RefSeq" id="WP_122183602.1">
    <property type="nucleotide sequence ID" value="NZ_RFFJ01000044.1"/>
</dbReference>
<feature type="domain" description="DUF6879" evidence="1">
    <location>
        <begin position="35"/>
        <end position="193"/>
    </location>
</feature>
<dbReference type="Pfam" id="PF21806">
    <property type="entry name" value="DUF6879"/>
    <property type="match status" value="1"/>
</dbReference>
<dbReference type="EMBL" id="RFFJ01000044">
    <property type="protein sequence ID" value="RMI41532.1"/>
    <property type="molecule type" value="Genomic_DNA"/>
</dbReference>
<evidence type="ECO:0000313" key="3">
    <source>
        <dbReference type="Proteomes" id="UP000278673"/>
    </source>
</evidence>
<name>A0A3M2LWE2_9ACTN</name>
<dbReference type="AlphaFoldDB" id="A0A3M2LWE2"/>
<sequence>MPDLEIPPLDLERGVRMSWSEYQADFAEVDARVRGHDSWKLERAQHFEESTSSRQALKDGDWERALSLLDEGRGKLAQYAEEDRRKGSFFHRVRIVEEPLTPYLQWELHSLRISVEYGERVRVVPGALVRQWEAAEPLPEVVVLGGLALYRVNYTPEGVPAGGVRLDDPELVAAWEAFIATLYERGEDLADYFDRAVAPLPPPALPGGRDHQPA</sequence>
<protein>
    <recommendedName>
        <fullName evidence="1">DUF6879 domain-containing protein</fullName>
    </recommendedName>
</protein>